<keyword evidence="2" id="KW-1185">Reference proteome</keyword>
<dbReference type="EMBL" id="MWML01000013">
    <property type="protein sequence ID" value="TCG09321.1"/>
    <property type="molecule type" value="Genomic_DNA"/>
</dbReference>
<dbReference type="AlphaFoldDB" id="A0A4R0XRK3"/>
<proteinExistence type="predicted"/>
<dbReference type="Proteomes" id="UP000294200">
    <property type="component" value="Unassembled WGS sequence"/>
</dbReference>
<organism evidence="1 2">
    <name type="scientific">Paraburkholderia steynii</name>
    <dbReference type="NCBI Taxonomy" id="1245441"/>
    <lineage>
        <taxon>Bacteria</taxon>
        <taxon>Pseudomonadati</taxon>
        <taxon>Pseudomonadota</taxon>
        <taxon>Betaproteobacteria</taxon>
        <taxon>Burkholderiales</taxon>
        <taxon>Burkholderiaceae</taxon>
        <taxon>Paraburkholderia</taxon>
    </lineage>
</organism>
<accession>A0A4R0XRK3</accession>
<protein>
    <submittedName>
        <fullName evidence="1">Uncharacterized protein</fullName>
    </submittedName>
</protein>
<name>A0A4R0XRK3_9BURK</name>
<comment type="caution">
    <text evidence="1">The sequence shown here is derived from an EMBL/GenBank/DDBJ whole genome shotgun (WGS) entry which is preliminary data.</text>
</comment>
<evidence type="ECO:0000313" key="1">
    <source>
        <dbReference type="EMBL" id="TCG09321.1"/>
    </source>
</evidence>
<gene>
    <name evidence="1" type="ORF">BZM27_05835</name>
</gene>
<sequence>MTPEQKIKHIILARIADWAETPIEVEVTADNIDDLYDECEDKWDAIYEVREGEVETKLPCQSSRHYESKSVAAKAPDGSWVGWTYWYGGGKHGEPEAIDWMDEAYNLDVTEEEKMVVVRTFKKAA</sequence>
<reference evidence="1 2" key="1">
    <citation type="submission" date="2017-02" db="EMBL/GenBank/DDBJ databases">
        <title>Paraburkholderia sophoroidis sp. nov. and Paraburkholderia steynii sp. nov. rhizobial symbionts of the fynbos legume Hypocalyptus sophoroides.</title>
        <authorList>
            <person name="Steenkamp E.T."/>
            <person name="Beukes C.W."/>
            <person name="Van Zyl E."/>
            <person name="Avontuur J."/>
            <person name="Chan W.Y."/>
            <person name="Hassen A."/>
            <person name="Palmer M."/>
            <person name="Mthombeni L."/>
            <person name="Phalane F."/>
            <person name="Sereme K."/>
            <person name="Venter S.N."/>
        </authorList>
    </citation>
    <scope>NUCLEOTIDE SEQUENCE [LARGE SCALE GENOMIC DNA]</scope>
    <source>
        <strain evidence="1 2">HC1.1ba</strain>
    </source>
</reference>
<evidence type="ECO:0000313" key="2">
    <source>
        <dbReference type="Proteomes" id="UP000294200"/>
    </source>
</evidence>